<evidence type="ECO:0000256" key="2">
    <source>
        <dbReference type="ARBA" id="ARBA00023110"/>
    </source>
</evidence>
<reference evidence="7 8" key="1">
    <citation type="submission" date="2017-07" db="EMBL/GenBank/DDBJ databases">
        <authorList>
            <person name="Sun Z.S."/>
            <person name="Albrecht U."/>
            <person name="Echele G."/>
            <person name="Lee C.C."/>
        </authorList>
    </citation>
    <scope>NUCLEOTIDE SEQUENCE [LARGE SCALE GENOMIC DNA]</scope>
    <source>
        <strain evidence="8">type strain: KCTC 22618</strain>
    </source>
</reference>
<evidence type="ECO:0000256" key="3">
    <source>
        <dbReference type="PROSITE-ProRule" id="PRU00277"/>
    </source>
</evidence>
<dbReference type="PROSITE" id="PS51257">
    <property type="entry name" value="PROKAR_LIPOPROTEIN"/>
    <property type="match status" value="1"/>
</dbReference>
<comment type="similarity">
    <text evidence="4">Belongs to the FKBP-type PPIase family.</text>
</comment>
<feature type="domain" description="PPIase FKBP-type" evidence="6">
    <location>
        <begin position="114"/>
        <end position="219"/>
    </location>
</feature>
<gene>
    <name evidence="7" type="ORF">TJEJU_2030</name>
</gene>
<dbReference type="InterPro" id="IPR046357">
    <property type="entry name" value="PPIase_dom_sf"/>
</dbReference>
<dbReference type="OrthoDB" id="1424215at2"/>
<comment type="catalytic activity">
    <reaction evidence="1 3 4">
        <text>[protein]-peptidylproline (omega=180) = [protein]-peptidylproline (omega=0)</text>
        <dbReference type="Rhea" id="RHEA:16237"/>
        <dbReference type="Rhea" id="RHEA-COMP:10747"/>
        <dbReference type="Rhea" id="RHEA-COMP:10748"/>
        <dbReference type="ChEBI" id="CHEBI:83833"/>
        <dbReference type="ChEBI" id="CHEBI:83834"/>
        <dbReference type="EC" id="5.2.1.8"/>
    </reaction>
</comment>
<evidence type="ECO:0000256" key="1">
    <source>
        <dbReference type="ARBA" id="ARBA00000971"/>
    </source>
</evidence>
<dbReference type="Pfam" id="PF00254">
    <property type="entry name" value="FKBP_C"/>
    <property type="match status" value="1"/>
</dbReference>
<dbReference type="KEGG" id="tje:TJEJU_2030"/>
<dbReference type="AlphaFoldDB" id="A0A238U962"/>
<dbReference type="EMBL" id="LT899436">
    <property type="protein sequence ID" value="SNR15733.1"/>
    <property type="molecule type" value="Genomic_DNA"/>
</dbReference>
<dbReference type="Proteomes" id="UP000215214">
    <property type="component" value="Chromosome TJEJU"/>
</dbReference>
<dbReference type="Gene3D" id="3.10.50.40">
    <property type="match status" value="1"/>
</dbReference>
<protein>
    <recommendedName>
        <fullName evidence="4">Peptidyl-prolyl cis-trans isomerase</fullName>
        <ecNumber evidence="4">5.2.1.8</ecNumber>
    </recommendedName>
</protein>
<keyword evidence="2 3" id="KW-0697">Rotamase</keyword>
<evidence type="ECO:0000256" key="5">
    <source>
        <dbReference type="SAM" id="MobiDB-lite"/>
    </source>
</evidence>
<dbReference type="EC" id="5.2.1.8" evidence="4"/>
<accession>A0A238U962</accession>
<organism evidence="7 8">
    <name type="scientific">Tenacibaculum jejuense</name>
    <dbReference type="NCBI Taxonomy" id="584609"/>
    <lineage>
        <taxon>Bacteria</taxon>
        <taxon>Pseudomonadati</taxon>
        <taxon>Bacteroidota</taxon>
        <taxon>Flavobacteriia</taxon>
        <taxon>Flavobacteriales</taxon>
        <taxon>Flavobacteriaceae</taxon>
        <taxon>Tenacibaculum</taxon>
    </lineage>
</organism>
<evidence type="ECO:0000313" key="8">
    <source>
        <dbReference type="Proteomes" id="UP000215214"/>
    </source>
</evidence>
<keyword evidence="8" id="KW-1185">Reference proteome</keyword>
<evidence type="ECO:0000256" key="4">
    <source>
        <dbReference type="RuleBase" id="RU003915"/>
    </source>
</evidence>
<dbReference type="InterPro" id="IPR001179">
    <property type="entry name" value="PPIase_FKBP_dom"/>
</dbReference>
<dbReference type="PROSITE" id="PS50059">
    <property type="entry name" value="FKBP_PPIASE"/>
    <property type="match status" value="1"/>
</dbReference>
<feature type="region of interest" description="Disordered" evidence="5">
    <location>
        <begin position="237"/>
        <end position="305"/>
    </location>
</feature>
<evidence type="ECO:0000313" key="7">
    <source>
        <dbReference type="EMBL" id="SNR15733.1"/>
    </source>
</evidence>
<name>A0A238U962_9FLAO</name>
<dbReference type="GO" id="GO:0003755">
    <property type="term" value="F:peptidyl-prolyl cis-trans isomerase activity"/>
    <property type="evidence" value="ECO:0007669"/>
    <property type="project" value="UniProtKB-UniRule"/>
</dbReference>
<dbReference type="SUPFAM" id="SSF54534">
    <property type="entry name" value="FKBP-like"/>
    <property type="match status" value="1"/>
</dbReference>
<dbReference type="RefSeq" id="WP_095071722.1">
    <property type="nucleotide sequence ID" value="NZ_LT899436.1"/>
</dbReference>
<proteinExistence type="inferred from homology"/>
<keyword evidence="3 4" id="KW-0413">Isomerase</keyword>
<sequence>MMKIKHILLIGIISILVYSCGDNDPVSTIDPNFDHAAQSTIDNDSLVKFFQNHYYDLDTDLVKPMEDGKTPLSQDPNLITQDVVETINGNDIDFKLYAYVRDEGTSSKGNPTVVDSVLVNYSGRKILDSERISPVQFDINTNLWFVLGSSVIRGWTFGMTNFKGGVNATMPNGPITYSGTGKGVLFIPSGLAYRNEGQPSGGILPNDILMFYVEMNDIVADTDIDNDGIPSILEDLDGDGRPWNDDTDGNGVPNFLDPDDDGDLVLTRNEDTMIEDGNPLNDFSDTDNPSLPDYLNPDIRKSKDN</sequence>
<evidence type="ECO:0000259" key="6">
    <source>
        <dbReference type="PROSITE" id="PS50059"/>
    </source>
</evidence>